<dbReference type="AlphaFoldDB" id="A0A3A4KDM2"/>
<organism evidence="2 3">
    <name type="scientific">Nocardia panacis</name>
    <dbReference type="NCBI Taxonomy" id="2340916"/>
    <lineage>
        <taxon>Bacteria</taxon>
        <taxon>Bacillati</taxon>
        <taxon>Actinomycetota</taxon>
        <taxon>Actinomycetes</taxon>
        <taxon>Mycobacteriales</taxon>
        <taxon>Nocardiaceae</taxon>
        <taxon>Nocardia</taxon>
    </lineage>
</organism>
<proteinExistence type="predicted"/>
<evidence type="ECO:0000256" key="1">
    <source>
        <dbReference type="SAM" id="MobiDB-lite"/>
    </source>
</evidence>
<evidence type="ECO:0000313" key="3">
    <source>
        <dbReference type="Proteomes" id="UP000266677"/>
    </source>
</evidence>
<dbReference type="Proteomes" id="UP000266677">
    <property type="component" value="Unassembled WGS sequence"/>
</dbReference>
<sequence>MDGLAALSGITEKLTPLASGITQAVSQGVTALGGVIKDGVEKSIEQVQKVLETAQQNALAPHPDQPALPKAAAEFDIAGKHLKFEMSPDGQVGLAVSGPDGQTQQFKVKLDEHGIPVISTENHDGEPKPADQPPHGPPDKSGSQQPQGGSPDKSGGQQSQGSPDRSNNQQPHGSAEKAGGQPPHGPVEKPGSNHSPAPAEAPKDPTVPTVPRPSGKQQQEGEHRPQPKPAGTGGPPVDSGAQLAEAGPL</sequence>
<comment type="caution">
    <text evidence="2">The sequence shown here is derived from an EMBL/GenBank/DDBJ whole genome shotgun (WGS) entry which is preliminary data.</text>
</comment>
<feature type="region of interest" description="Disordered" evidence="1">
    <location>
        <begin position="118"/>
        <end position="249"/>
    </location>
</feature>
<dbReference type="EMBL" id="QZFU01000029">
    <property type="protein sequence ID" value="RJO72152.1"/>
    <property type="molecule type" value="Genomic_DNA"/>
</dbReference>
<gene>
    <name evidence="2" type="ORF">D5S18_23585</name>
</gene>
<feature type="compositionally biased region" description="Polar residues" evidence="1">
    <location>
        <begin position="155"/>
        <end position="172"/>
    </location>
</feature>
<keyword evidence="3" id="KW-1185">Reference proteome</keyword>
<protein>
    <submittedName>
        <fullName evidence="2">Uncharacterized protein</fullName>
    </submittedName>
</protein>
<accession>A0A3A4KDM2</accession>
<name>A0A3A4KDM2_9NOCA</name>
<reference evidence="2 3" key="1">
    <citation type="submission" date="2018-09" db="EMBL/GenBank/DDBJ databases">
        <title>YIM PH21274 draft genome.</title>
        <authorList>
            <person name="Miao C."/>
        </authorList>
    </citation>
    <scope>NUCLEOTIDE SEQUENCE [LARGE SCALE GENOMIC DNA]</scope>
    <source>
        <strain evidence="2 3">YIM PH 21724</strain>
    </source>
</reference>
<evidence type="ECO:0000313" key="2">
    <source>
        <dbReference type="EMBL" id="RJO72152.1"/>
    </source>
</evidence>